<gene>
    <name evidence="1" type="ORF">FHS31_000460</name>
</gene>
<dbReference type="Proteomes" id="UP000727456">
    <property type="component" value="Unassembled WGS sequence"/>
</dbReference>
<dbReference type="RefSeq" id="WP_167071616.1">
    <property type="nucleotide sequence ID" value="NZ_JAAOZC010000001.1"/>
</dbReference>
<organism evidence="1 2">
    <name type="scientific">Sphingomonas vulcanisoli</name>
    <dbReference type="NCBI Taxonomy" id="1658060"/>
    <lineage>
        <taxon>Bacteria</taxon>
        <taxon>Pseudomonadati</taxon>
        <taxon>Pseudomonadota</taxon>
        <taxon>Alphaproteobacteria</taxon>
        <taxon>Sphingomonadales</taxon>
        <taxon>Sphingomonadaceae</taxon>
        <taxon>Sphingomonas</taxon>
    </lineage>
</organism>
<dbReference type="EMBL" id="JAAOZC010000001">
    <property type="protein sequence ID" value="NIJ06878.1"/>
    <property type="molecule type" value="Genomic_DNA"/>
</dbReference>
<comment type="caution">
    <text evidence="1">The sequence shown here is derived from an EMBL/GenBank/DDBJ whole genome shotgun (WGS) entry which is preliminary data.</text>
</comment>
<name>A0ABX0TMX6_9SPHN</name>
<proteinExistence type="predicted"/>
<evidence type="ECO:0000313" key="1">
    <source>
        <dbReference type="EMBL" id="NIJ06878.1"/>
    </source>
</evidence>
<accession>A0ABX0TMX6</accession>
<evidence type="ECO:0000313" key="2">
    <source>
        <dbReference type="Proteomes" id="UP000727456"/>
    </source>
</evidence>
<protein>
    <submittedName>
        <fullName evidence="1">Transcriptional regulator</fullName>
    </submittedName>
</protein>
<sequence length="60" mass="6606">MNVERGIFEGGETPEQAALADARARASLKDGEGIPHEEVVKWLKTWGTSQAGPPPKEWFE</sequence>
<reference evidence="1 2" key="1">
    <citation type="submission" date="2020-03" db="EMBL/GenBank/DDBJ databases">
        <title>Genomic Encyclopedia of Type Strains, Phase III (KMG-III): the genomes of soil and plant-associated and newly described type strains.</title>
        <authorList>
            <person name="Whitman W."/>
        </authorList>
    </citation>
    <scope>NUCLEOTIDE SEQUENCE [LARGE SCALE GENOMIC DNA]</scope>
    <source>
        <strain evidence="1 2">CECT 8804</strain>
    </source>
</reference>
<keyword evidence="2" id="KW-1185">Reference proteome</keyword>